<evidence type="ECO:0000313" key="3">
    <source>
        <dbReference type="Proteomes" id="UP000009311"/>
    </source>
</evidence>
<dbReference type="OrthoDB" id="2323748at2"/>
<organism evidence="2 3">
    <name type="scientific">Lactobacillus pasteurii DSM 23907 = CRBIP 24.76</name>
    <dbReference type="NCBI Taxonomy" id="1423790"/>
    <lineage>
        <taxon>Bacteria</taxon>
        <taxon>Bacillati</taxon>
        <taxon>Bacillota</taxon>
        <taxon>Bacilli</taxon>
        <taxon>Lactobacillales</taxon>
        <taxon>Lactobacillaceae</taxon>
        <taxon>Lactobacillus</taxon>
    </lineage>
</organism>
<comment type="caution">
    <text evidence="2">The sequence shown here is derived from an EMBL/GenBank/DDBJ whole genome shotgun (WGS) entry which is preliminary data.</text>
</comment>
<evidence type="ECO:0000313" key="2">
    <source>
        <dbReference type="EMBL" id="CCI85513.1"/>
    </source>
</evidence>
<sequence length="247" mass="27012">MLIIGGRKHSDTIEETLTIDSFDSLKIKVSQPDVKIFAGEKFEVRYVGPKELLPSVTRDGNMLILHQRVHGIFSLTTSDEVSLEIEVPQGANLTKLYAELNSGDLEISGISGSELKLHVNSGDSELENCLFAEAKIELNSGDFEVENSRLDLLKFNGNSGDCELTDSKFKVLRIELNSGDNVIHHCKVEDEATIATVSGDNRIVDTPFGEISYATVLGDSKIAASARDESLNNKLSIETVNGDNRVE</sequence>
<reference evidence="2 3" key="1">
    <citation type="submission" date="2012-06" db="EMBL/GenBank/DDBJ databases">
        <title>Draft Genome Sequence of Lactobacillus pasteurii CRBIP 24.76T.</title>
        <authorList>
            <person name="Cousin S."/>
            <person name="Bouchier C."/>
            <person name="Loux V."/>
            <person name="Ma L."/>
            <person name="Creno S."/>
            <person name="Bizet C."/>
            <person name="Clermont D."/>
        </authorList>
    </citation>
    <scope>NUCLEOTIDE SEQUENCE [LARGE SCALE GENOMIC DNA]</scope>
    <source>
        <strain evidence="3">CRBIP 24.76T</strain>
    </source>
</reference>
<protein>
    <recommendedName>
        <fullName evidence="1">DUF4097 domain-containing protein</fullName>
    </recommendedName>
</protein>
<accession>I7LE64</accession>
<evidence type="ECO:0000259" key="1">
    <source>
        <dbReference type="Pfam" id="PF13349"/>
    </source>
</evidence>
<dbReference type="EMBL" id="CAKD01000022">
    <property type="protein sequence ID" value="CCI85513.1"/>
    <property type="molecule type" value="Genomic_DNA"/>
</dbReference>
<proteinExistence type="predicted"/>
<dbReference type="RefSeq" id="WP_009560065.1">
    <property type="nucleotide sequence ID" value="NZ_AYZN01000005.1"/>
</dbReference>
<gene>
    <name evidence="2" type="ORF">BN53_05345</name>
</gene>
<feature type="domain" description="DUF4097" evidence="1">
    <location>
        <begin position="23"/>
        <end position="224"/>
    </location>
</feature>
<keyword evidence="3" id="KW-1185">Reference proteome</keyword>
<dbReference type="PATRIC" id="fig|1423790.3.peg.1477"/>
<dbReference type="AlphaFoldDB" id="I7LE64"/>
<name>I7LE64_9LACO</name>
<dbReference type="Pfam" id="PF13349">
    <property type="entry name" value="DUF4097"/>
    <property type="match status" value="1"/>
</dbReference>
<dbReference type="STRING" id="1423790.BN53_05345"/>
<dbReference type="InterPro" id="IPR025164">
    <property type="entry name" value="Toastrack_DUF4097"/>
</dbReference>
<dbReference type="eggNOG" id="COG3595">
    <property type="taxonomic scope" value="Bacteria"/>
</dbReference>
<dbReference type="Gene3D" id="2.160.20.120">
    <property type="match status" value="1"/>
</dbReference>
<dbReference type="Proteomes" id="UP000009311">
    <property type="component" value="Unassembled WGS sequence"/>
</dbReference>